<dbReference type="EMBL" id="JACHXO010000001">
    <property type="protein sequence ID" value="MBB3192708.1"/>
    <property type="molecule type" value="Genomic_DNA"/>
</dbReference>
<comment type="caution">
    <text evidence="5">The sequence shown here is derived from an EMBL/GenBank/DDBJ whole genome shotgun (WGS) entry which is preliminary data.</text>
</comment>
<evidence type="ECO:0000259" key="4">
    <source>
        <dbReference type="Pfam" id="PF00294"/>
    </source>
</evidence>
<dbReference type="InterPro" id="IPR002173">
    <property type="entry name" value="Carboh/pur_kinase_PfkB_CS"/>
</dbReference>
<reference evidence="5 6" key="1">
    <citation type="submission" date="2020-08" db="EMBL/GenBank/DDBJ databases">
        <title>Genomic Encyclopedia of Type Strains, Phase III (KMG-III): the genomes of soil and plant-associated and newly described type strains.</title>
        <authorList>
            <person name="Whitman W."/>
        </authorList>
    </citation>
    <scope>NUCLEOTIDE SEQUENCE [LARGE SCALE GENOMIC DNA]</scope>
    <source>
        <strain evidence="5 6">CECT 7247</strain>
    </source>
</reference>
<keyword evidence="2 5" id="KW-0418">Kinase</keyword>
<organism evidence="5 6">
    <name type="scientific">Roseateles terrae</name>
    <dbReference type="NCBI Taxonomy" id="431060"/>
    <lineage>
        <taxon>Bacteria</taxon>
        <taxon>Pseudomonadati</taxon>
        <taxon>Pseudomonadota</taxon>
        <taxon>Betaproteobacteria</taxon>
        <taxon>Burkholderiales</taxon>
        <taxon>Sphaerotilaceae</taxon>
        <taxon>Roseateles</taxon>
    </lineage>
</organism>
<proteinExistence type="predicted"/>
<feature type="domain" description="Carbohydrate kinase PfkB" evidence="4">
    <location>
        <begin position="39"/>
        <end position="328"/>
    </location>
</feature>
<protein>
    <submittedName>
        <fullName evidence="5">RfaE bifunctional protein kinase chain/domain</fullName>
    </submittedName>
</protein>
<dbReference type="Pfam" id="PF00294">
    <property type="entry name" value="PfkB"/>
    <property type="match status" value="1"/>
</dbReference>
<name>A0ABR6GKS0_9BURK</name>
<dbReference type="PANTHER" id="PTHR46969:SF1">
    <property type="entry name" value="BIFUNCTIONAL PROTEIN HLDE"/>
    <property type="match status" value="1"/>
</dbReference>
<dbReference type="Proteomes" id="UP000574369">
    <property type="component" value="Unassembled WGS sequence"/>
</dbReference>
<accession>A0ABR6GKS0</accession>
<dbReference type="InterPro" id="IPR011611">
    <property type="entry name" value="PfkB_dom"/>
</dbReference>
<dbReference type="PANTHER" id="PTHR46969">
    <property type="entry name" value="BIFUNCTIONAL PROTEIN HLDE"/>
    <property type="match status" value="1"/>
</dbReference>
<evidence type="ECO:0000313" key="5">
    <source>
        <dbReference type="EMBL" id="MBB3192708.1"/>
    </source>
</evidence>
<dbReference type="GO" id="GO:0016301">
    <property type="term" value="F:kinase activity"/>
    <property type="evidence" value="ECO:0007669"/>
    <property type="project" value="UniProtKB-KW"/>
</dbReference>
<gene>
    <name evidence="5" type="ORF">FHS28_000073</name>
</gene>
<dbReference type="SUPFAM" id="SSF53613">
    <property type="entry name" value="Ribokinase-like"/>
    <property type="match status" value="1"/>
</dbReference>
<feature type="region of interest" description="Disordered" evidence="3">
    <location>
        <begin position="1"/>
        <end position="32"/>
    </location>
</feature>
<dbReference type="Gene3D" id="3.40.1190.20">
    <property type="match status" value="1"/>
</dbReference>
<keyword evidence="1" id="KW-0808">Transferase</keyword>
<sequence>MTLRFDTPLGAQAPPSAAPTTPQQDQPLPAPRIRSTPTVLIAGDCMLDVYLEGAVNRISPEAPVPVLHLQKQSQRAGGAANVALNLSALECPCTLTGLIGEDAAGQQLTTLLDRPGIHLQLVRSAEVSTIQKIRLVAQRQQLLRMDVEAPPPEACVQSFNAMTRDLAHHHRWVLVSDYGKGALRDVQDLIRACRHQPCRVLVDPKRPDLEAYRGAWLLKPNLSEMRAAVGHWHDEKDLCEKLARLQRSLEIDHILLTRGEAGMTLFSREGLCLHVPALAREVYDVSGAGDTVLAALTCFLARGETLEDAVRAANRAAGLVVEKFGTASVTLEEMGMAA</sequence>
<keyword evidence="6" id="KW-1185">Reference proteome</keyword>
<evidence type="ECO:0000256" key="3">
    <source>
        <dbReference type="SAM" id="MobiDB-lite"/>
    </source>
</evidence>
<dbReference type="RefSeq" id="WP_088449599.1">
    <property type="nucleotide sequence ID" value="NZ_JACHXO010000001.1"/>
</dbReference>
<evidence type="ECO:0000256" key="2">
    <source>
        <dbReference type="ARBA" id="ARBA00022777"/>
    </source>
</evidence>
<evidence type="ECO:0000256" key="1">
    <source>
        <dbReference type="ARBA" id="ARBA00022679"/>
    </source>
</evidence>
<feature type="compositionally biased region" description="Low complexity" evidence="3">
    <location>
        <begin position="11"/>
        <end position="27"/>
    </location>
</feature>
<evidence type="ECO:0000313" key="6">
    <source>
        <dbReference type="Proteomes" id="UP000574369"/>
    </source>
</evidence>
<dbReference type="PROSITE" id="PS00584">
    <property type="entry name" value="PFKB_KINASES_2"/>
    <property type="match status" value="1"/>
</dbReference>
<dbReference type="InterPro" id="IPR011913">
    <property type="entry name" value="RfaE_dom_I"/>
</dbReference>
<dbReference type="CDD" id="cd01172">
    <property type="entry name" value="RfaE_like"/>
    <property type="match status" value="1"/>
</dbReference>
<dbReference type="NCBIfam" id="TIGR02198">
    <property type="entry name" value="rfaE_dom_I"/>
    <property type="match status" value="1"/>
</dbReference>
<dbReference type="InterPro" id="IPR029056">
    <property type="entry name" value="Ribokinase-like"/>
</dbReference>